<dbReference type="EMBL" id="REGN01005684">
    <property type="protein sequence ID" value="RNA12470.1"/>
    <property type="molecule type" value="Genomic_DNA"/>
</dbReference>
<comment type="caution">
    <text evidence="1">The sequence shown here is derived from an EMBL/GenBank/DDBJ whole genome shotgun (WGS) entry which is preliminary data.</text>
</comment>
<feature type="non-terminal residue" evidence="1">
    <location>
        <position position="1"/>
    </location>
</feature>
<accession>A0A3M7QME4</accession>
<gene>
    <name evidence="1" type="ORF">BpHYR1_013932</name>
</gene>
<reference evidence="1 2" key="1">
    <citation type="journal article" date="2018" name="Sci. Rep.">
        <title>Genomic signatures of local adaptation to the degree of environmental predictability in rotifers.</title>
        <authorList>
            <person name="Franch-Gras L."/>
            <person name="Hahn C."/>
            <person name="Garcia-Roger E.M."/>
            <person name="Carmona M.J."/>
            <person name="Serra M."/>
            <person name="Gomez A."/>
        </authorList>
    </citation>
    <scope>NUCLEOTIDE SEQUENCE [LARGE SCALE GENOMIC DNA]</scope>
    <source>
        <strain evidence="1">HYR1</strain>
    </source>
</reference>
<protein>
    <submittedName>
        <fullName evidence="1">Uncharacterized protein</fullName>
    </submittedName>
</protein>
<evidence type="ECO:0000313" key="2">
    <source>
        <dbReference type="Proteomes" id="UP000276133"/>
    </source>
</evidence>
<dbReference type="Proteomes" id="UP000276133">
    <property type="component" value="Unassembled WGS sequence"/>
</dbReference>
<sequence>RLIEEDLLKRIKPHRQVDTVFKVKLYNGKCRITSTYFRQKRLRPKKNWILEEKLTFSDTFNTNLLFQCSQLSAKQRIISPKTNSRLIALYNDLVCEYLLIPTAIAEGFIVLGLHQSNTERTYLFPHLSF</sequence>
<evidence type="ECO:0000313" key="1">
    <source>
        <dbReference type="EMBL" id="RNA12470.1"/>
    </source>
</evidence>
<name>A0A3M7QME4_BRAPC</name>
<proteinExistence type="predicted"/>
<dbReference type="AlphaFoldDB" id="A0A3M7QME4"/>
<keyword evidence="2" id="KW-1185">Reference proteome</keyword>
<organism evidence="1 2">
    <name type="scientific">Brachionus plicatilis</name>
    <name type="common">Marine rotifer</name>
    <name type="synonym">Brachionus muelleri</name>
    <dbReference type="NCBI Taxonomy" id="10195"/>
    <lineage>
        <taxon>Eukaryota</taxon>
        <taxon>Metazoa</taxon>
        <taxon>Spiralia</taxon>
        <taxon>Gnathifera</taxon>
        <taxon>Rotifera</taxon>
        <taxon>Eurotatoria</taxon>
        <taxon>Monogononta</taxon>
        <taxon>Pseudotrocha</taxon>
        <taxon>Ploima</taxon>
        <taxon>Brachionidae</taxon>
        <taxon>Brachionus</taxon>
    </lineage>
</organism>